<dbReference type="PROSITE" id="PS50002">
    <property type="entry name" value="SH3"/>
    <property type="match status" value="1"/>
</dbReference>
<dbReference type="EMBL" id="MU620924">
    <property type="protein sequence ID" value="KAI8578980.1"/>
    <property type="molecule type" value="Genomic_DNA"/>
</dbReference>
<keyword evidence="8" id="KW-1185">Reference proteome</keyword>
<dbReference type="RefSeq" id="XP_051443984.1">
    <property type="nucleotide sequence ID" value="XM_051589578.1"/>
</dbReference>
<dbReference type="InterPro" id="IPR048265">
    <property type="entry name" value="Rax2-like_third"/>
</dbReference>
<evidence type="ECO:0000256" key="5">
    <source>
        <dbReference type="SAM" id="SignalP"/>
    </source>
</evidence>
<dbReference type="InterPro" id="IPR001452">
    <property type="entry name" value="SH3_domain"/>
</dbReference>
<feature type="signal peptide" evidence="5">
    <location>
        <begin position="1"/>
        <end position="22"/>
    </location>
</feature>
<evidence type="ECO:0000256" key="1">
    <source>
        <dbReference type="ARBA" id="ARBA00022443"/>
    </source>
</evidence>
<evidence type="ECO:0000259" key="6">
    <source>
        <dbReference type="PROSITE" id="PS50002"/>
    </source>
</evidence>
<dbReference type="Proteomes" id="UP001206595">
    <property type="component" value="Unassembled WGS sequence"/>
</dbReference>
<dbReference type="SUPFAM" id="SSF50044">
    <property type="entry name" value="SH3-domain"/>
    <property type="match status" value="1"/>
</dbReference>
<accession>A0AAD5EB37</accession>
<gene>
    <name evidence="7" type="ORF">K450DRAFT_244408</name>
</gene>
<evidence type="ECO:0000256" key="2">
    <source>
        <dbReference type="PROSITE-ProRule" id="PRU00192"/>
    </source>
</evidence>
<organism evidence="7 8">
    <name type="scientific">Umbelopsis ramanniana AG</name>
    <dbReference type="NCBI Taxonomy" id="1314678"/>
    <lineage>
        <taxon>Eukaryota</taxon>
        <taxon>Fungi</taxon>
        <taxon>Fungi incertae sedis</taxon>
        <taxon>Mucoromycota</taxon>
        <taxon>Mucoromycotina</taxon>
        <taxon>Umbelopsidomycetes</taxon>
        <taxon>Umbelopsidales</taxon>
        <taxon>Umbelopsidaceae</taxon>
        <taxon>Umbelopsis</taxon>
    </lineage>
</organism>
<dbReference type="InterPro" id="IPR011043">
    <property type="entry name" value="Gal_Oxase/kelch_b-propeller"/>
</dbReference>
<sequence length="1381" mass="148011">MALAHLSLAVHILLLISLPSHALYQPLPEFDLSGFQQVVVTGQYSGLSFATDTNQFHQADHGAILSLNTNTTFDILSTINGNITSACILPTTNGSFDLYIAGNFSMTGSASTMNIAKYQYESNTTTSLDQGLNGPVNTLLCDTTTNAVYVGGHFTAPINVMNNSAQLAEFGGNVAIWQNNTWSAVPWKGVNGPVNAIVRTQYGSIVFGGQFDSTTDGTFDYIPTSQPVSLTLPAVISGGNSADTVGYNNPSSIVCPNGTQTPWLLQDNQSGYWQATFPHPVTPSLFRLINTNYQGRGTQNFSILALGTNQHFNLSYIDPTTSQMRFCSVNCTLPSTGTSSHDFQVVTPILASGVQISVNSWYGAGGGLSGVAIFQSEIIVHADNDINVSNCTSTTAYAQNYGTSSVTGNWTTSLAQGSYQWVLTNSFSTANFTNSSGAIDYKPNLPENGNYSVYVFTPGCVGNSDCSRRTKAQYITHVSPSLSVNATVDQRNATDGYTLIYRGWIPATSDLFQPHVSMTLAENATQPSGKTANLVAGYVQFVKEISNQELNSILEYQIDQWLQNNSTAAWRPLKNDGLPRNSIVTTLDASTLDLIIGGNFNTSNFTNIVQYSYSTSKMIPFSSAGLNGPVNTMLINGSHLYIGGNFSRPTNASQLALNNLAVYDLAAGTWNAMENGVNGPVTSFAKYTSPNSTSNVLVVSGPFTSINALNVSSGTALYDITQGAFVSTQQPFLSGTVISTYSVANNTILIGNIRAAESYQVNALSVIGNQYQFNPIPLFPTDVSYHTNAGMYWTNPSTGNSTMIIGGQFQLPNNIQNIAMLANGSWTGFPMTNWQGQVTTLTVAENNLVIAGDFTAITDGQNLTSLAVWNLINHTHLPVQDLQNDDGSHPIVNIVRKKPDGSGVIVGGKFSHAGSLPCSSICLLDINNLQWSNIGGNITGEIMDLDFVSNQLLIAGDLVVNGVQAYLALVNNDLTSTPLGYNNRTSLPGPSISVFYDSTNGKAFIAGRNASNSYISQWSGDDRTSLLTTDLGTNSHISQIFMVPSTQKSDVLSKGGLIMVTGQLDINGYGDTSAALFDGNQFHPYLTTAALNGSTGSIRSMFFGSCCPDIGEKNYLPVPIVILISIAIALGLVFFVVLGALLIMYLKRRNEVNTSPKGAPEAYIGKPPRRPQSLLAMLMPAAGAALMTERSSMSEHQTNGRPDSEISQHRAFSTGNRLGGEVVEMGSGSAVATGGAGHHLRSRRSLSERLTPDPILPPEPVYFPMPSRDSAASEVPNHRSSFAAAVQIAARNNAENLPPSEERPHLYFAKFEFKAREHGELGFNAGDRIIVVDANDDVWWMGYKDNGFGEPKQGVFPSNYVEKAPAAVNSNNPYRNSLQST</sequence>
<name>A0AAD5EB37_UMBRA</name>
<dbReference type="InterPro" id="IPR036028">
    <property type="entry name" value="SH3-like_dom_sf"/>
</dbReference>
<comment type="caution">
    <text evidence="7">The sequence shown here is derived from an EMBL/GenBank/DDBJ whole genome shotgun (WGS) entry which is preliminary data.</text>
</comment>
<keyword evidence="4" id="KW-0812">Transmembrane</keyword>
<reference evidence="7" key="1">
    <citation type="submission" date="2021-06" db="EMBL/GenBank/DDBJ databases">
        <authorList>
            <consortium name="DOE Joint Genome Institute"/>
            <person name="Mondo S.J."/>
            <person name="Amses K.R."/>
            <person name="Simmons D.R."/>
            <person name="Longcore J.E."/>
            <person name="Seto K."/>
            <person name="Alves G.H."/>
            <person name="Bonds A.E."/>
            <person name="Quandt C.A."/>
            <person name="Davis W.J."/>
            <person name="Chang Y."/>
            <person name="Letcher P.M."/>
            <person name="Powell M.J."/>
            <person name="Kuo A."/>
            <person name="Labutti K."/>
            <person name="Pangilinan J."/>
            <person name="Andreopoulos W."/>
            <person name="Tritt A."/>
            <person name="Riley R."/>
            <person name="Hundley H."/>
            <person name="Johnson J."/>
            <person name="Lipzen A."/>
            <person name="Barry K."/>
            <person name="Berbee M.L."/>
            <person name="Buchler N.E."/>
            <person name="Grigoriev I.V."/>
            <person name="Spatafora J.W."/>
            <person name="Stajich J.E."/>
            <person name="James T.Y."/>
        </authorList>
    </citation>
    <scope>NUCLEOTIDE SEQUENCE</scope>
    <source>
        <strain evidence="7">AG</strain>
    </source>
</reference>
<dbReference type="Pfam" id="PF20842">
    <property type="entry name" value="Rax2_2"/>
    <property type="match status" value="1"/>
</dbReference>
<feature type="transmembrane region" description="Helical" evidence="4">
    <location>
        <begin position="1120"/>
        <end position="1146"/>
    </location>
</feature>
<feature type="region of interest" description="Disordered" evidence="3">
    <location>
        <begin position="1230"/>
        <end position="1255"/>
    </location>
</feature>
<evidence type="ECO:0000313" key="7">
    <source>
        <dbReference type="EMBL" id="KAI8578980.1"/>
    </source>
</evidence>
<dbReference type="GO" id="GO:1902929">
    <property type="term" value="C:plasma membrane of growing cell tip"/>
    <property type="evidence" value="ECO:0007669"/>
    <property type="project" value="TreeGrafter"/>
</dbReference>
<dbReference type="GeneID" id="75914923"/>
<keyword evidence="5" id="KW-0732">Signal</keyword>
<keyword evidence="4" id="KW-0472">Membrane</keyword>
<proteinExistence type="predicted"/>
<feature type="domain" description="SH3" evidence="6">
    <location>
        <begin position="1302"/>
        <end position="1366"/>
    </location>
</feature>
<dbReference type="Pfam" id="PF20843">
    <property type="entry name" value="Rax2_3"/>
    <property type="match status" value="1"/>
</dbReference>
<reference evidence="7" key="2">
    <citation type="journal article" date="2022" name="Proc. Natl. Acad. Sci. U.S.A.">
        <title>Diploid-dominant life cycles characterize the early evolution of Fungi.</title>
        <authorList>
            <person name="Amses K.R."/>
            <person name="Simmons D.R."/>
            <person name="Longcore J.E."/>
            <person name="Mondo S.J."/>
            <person name="Seto K."/>
            <person name="Jeronimo G.H."/>
            <person name="Bonds A.E."/>
            <person name="Quandt C.A."/>
            <person name="Davis W.J."/>
            <person name="Chang Y."/>
            <person name="Federici B.A."/>
            <person name="Kuo A."/>
            <person name="LaButti K."/>
            <person name="Pangilinan J."/>
            <person name="Andreopoulos W."/>
            <person name="Tritt A."/>
            <person name="Riley R."/>
            <person name="Hundley H."/>
            <person name="Johnson J."/>
            <person name="Lipzen A."/>
            <person name="Barry K."/>
            <person name="Lang B.F."/>
            <person name="Cuomo C.A."/>
            <person name="Buchler N.E."/>
            <person name="Grigoriev I.V."/>
            <person name="Spatafora J.W."/>
            <person name="Stajich J.E."/>
            <person name="James T.Y."/>
        </authorList>
    </citation>
    <scope>NUCLEOTIDE SEQUENCE</scope>
    <source>
        <strain evidence="7">AG</strain>
    </source>
</reference>
<feature type="chain" id="PRO_5042272573" description="SH3 domain-containing protein" evidence="5">
    <location>
        <begin position="23"/>
        <end position="1381"/>
    </location>
</feature>
<dbReference type="SUPFAM" id="SSF50965">
    <property type="entry name" value="Galactose oxidase, central domain"/>
    <property type="match status" value="1"/>
</dbReference>
<protein>
    <recommendedName>
        <fullName evidence="6">SH3 domain-containing protein</fullName>
    </recommendedName>
</protein>
<dbReference type="InterPro" id="IPR024982">
    <property type="entry name" value="Rax2-like_C"/>
</dbReference>
<dbReference type="PANTHER" id="PTHR31778">
    <property type="entry name" value="BUD SITE SELECTION PROTEIN RAX2"/>
    <property type="match status" value="1"/>
</dbReference>
<keyword evidence="4" id="KW-1133">Transmembrane helix</keyword>
<evidence type="ECO:0000313" key="8">
    <source>
        <dbReference type="Proteomes" id="UP001206595"/>
    </source>
</evidence>
<evidence type="ECO:0000256" key="4">
    <source>
        <dbReference type="SAM" id="Phobius"/>
    </source>
</evidence>
<dbReference type="Gene3D" id="2.30.30.40">
    <property type="entry name" value="SH3 Domains"/>
    <property type="match status" value="1"/>
</dbReference>
<feature type="compositionally biased region" description="Polar residues" evidence="3">
    <location>
        <begin position="1189"/>
        <end position="1201"/>
    </location>
</feature>
<keyword evidence="1 2" id="KW-0728">SH3 domain</keyword>
<dbReference type="Pfam" id="PF12768">
    <property type="entry name" value="Rax2"/>
    <property type="match status" value="2"/>
</dbReference>
<dbReference type="InterPro" id="IPR048266">
    <property type="entry name" value="Rax2-like_second"/>
</dbReference>
<dbReference type="PANTHER" id="PTHR31778:SF2">
    <property type="entry name" value="BUD SITE SELECTION PROTEIN RAX2"/>
    <property type="match status" value="1"/>
</dbReference>
<evidence type="ECO:0000256" key="3">
    <source>
        <dbReference type="SAM" id="MobiDB-lite"/>
    </source>
</evidence>
<dbReference type="Pfam" id="PF00018">
    <property type="entry name" value="SH3_1"/>
    <property type="match status" value="1"/>
</dbReference>
<feature type="region of interest" description="Disordered" evidence="3">
    <location>
        <begin position="1188"/>
        <end position="1209"/>
    </location>
</feature>
<dbReference type="SMART" id="SM00326">
    <property type="entry name" value="SH3"/>
    <property type="match status" value="1"/>
</dbReference>